<evidence type="ECO:0000313" key="3">
    <source>
        <dbReference type="Proteomes" id="UP001056730"/>
    </source>
</evidence>
<dbReference type="AlphaFoldDB" id="A0A9Q8Y3B7"/>
<evidence type="ECO:0000256" key="1">
    <source>
        <dbReference type="SAM" id="Phobius"/>
    </source>
</evidence>
<organism evidence="2 3">
    <name type="scientific">Lactococcus formosensis</name>
    <dbReference type="NCBI Taxonomy" id="1281486"/>
    <lineage>
        <taxon>Bacteria</taxon>
        <taxon>Bacillati</taxon>
        <taxon>Bacillota</taxon>
        <taxon>Bacilli</taxon>
        <taxon>Lactobacillales</taxon>
        <taxon>Streptococcaceae</taxon>
        <taxon>Lactococcus</taxon>
    </lineage>
</organism>
<dbReference type="KEGG" id="lfo:LMK00_04610"/>
<accession>A0A9Q8Y3B7</accession>
<keyword evidence="1" id="KW-0812">Transmembrane</keyword>
<feature type="transmembrane region" description="Helical" evidence="1">
    <location>
        <begin position="56"/>
        <end position="82"/>
    </location>
</feature>
<evidence type="ECO:0000313" key="2">
    <source>
        <dbReference type="EMBL" id="USJ21288.1"/>
    </source>
</evidence>
<feature type="transmembrane region" description="Helical" evidence="1">
    <location>
        <begin position="102"/>
        <end position="126"/>
    </location>
</feature>
<sequence>MGIPRETEDRRLNGEPHVDSERPRILSRKEIENEVVYDAFFNPKAAPDSKLITTRLLNVCGIIIVWLVTFVPGIVTLWQVFLTEEILETEEPFFYLESTTRLFYTFTQSILMTLLVVSIIIALLAFNRKWFRTKGYFSDKFQDKRKNALEQIEIKTDILEFHFSRKLGEEAVRRNIKWVVILPEENIDTDEIELLYDDYIKKP</sequence>
<protein>
    <submittedName>
        <fullName evidence="2">Uncharacterized protein</fullName>
    </submittedName>
</protein>
<keyword evidence="1" id="KW-1133">Transmembrane helix</keyword>
<name>A0A9Q8Y3B7_9LACT</name>
<proteinExistence type="predicted"/>
<keyword evidence="1" id="KW-0472">Membrane</keyword>
<reference evidence="2" key="1">
    <citation type="journal article" date="2022" name="Front. Microbiol.">
        <title>Feed Insects as a Reservoir of Granadaene-Producing Lactococci.</title>
        <authorList>
            <person name="Neuzil-Bunesova V."/>
            <person name="Ramirez Garcia A."/>
            <person name="Modrackova N."/>
            <person name="Makovska M."/>
            <person name="Sabolova M."/>
            <person name="Sproer C."/>
            <person name="Bunk B."/>
            <person name="Blom J."/>
            <person name="Schwab C."/>
        </authorList>
    </citation>
    <scope>NUCLEOTIDE SEQUENCE</scope>
    <source>
        <strain evidence="2">I4/6O</strain>
    </source>
</reference>
<dbReference type="RefSeq" id="WP_252175800.1">
    <property type="nucleotide sequence ID" value="NZ_CP086395.1"/>
</dbReference>
<dbReference type="Proteomes" id="UP001056730">
    <property type="component" value="Chromosome"/>
</dbReference>
<dbReference type="EMBL" id="CP086395">
    <property type="protein sequence ID" value="USJ21288.1"/>
    <property type="molecule type" value="Genomic_DNA"/>
</dbReference>
<gene>
    <name evidence="2" type="ORF">LMK00_04610</name>
</gene>